<dbReference type="PANTHER" id="PTHR37164:SF1">
    <property type="entry name" value="BACTERIOHEMERYTHRIN"/>
    <property type="match status" value="1"/>
</dbReference>
<keyword evidence="2" id="KW-0479">Metal-binding</keyword>
<dbReference type="GO" id="GO:0046872">
    <property type="term" value="F:metal ion binding"/>
    <property type="evidence" value="ECO:0007669"/>
    <property type="project" value="UniProtKB-KW"/>
</dbReference>
<dbReference type="RefSeq" id="WP_073281609.1">
    <property type="nucleotide sequence ID" value="NZ_FRCP01000005.1"/>
</dbReference>
<dbReference type="CDD" id="cd12107">
    <property type="entry name" value="Hemerythrin"/>
    <property type="match status" value="1"/>
</dbReference>
<dbReference type="Gene3D" id="1.20.120.50">
    <property type="entry name" value="Hemerythrin-like"/>
    <property type="match status" value="1"/>
</dbReference>
<feature type="domain" description="Hemerythrin-like" evidence="4">
    <location>
        <begin position="11"/>
        <end position="127"/>
    </location>
</feature>
<dbReference type="EMBL" id="FRCP01000005">
    <property type="protein sequence ID" value="SHL92961.1"/>
    <property type="molecule type" value="Genomic_DNA"/>
</dbReference>
<evidence type="ECO:0000259" key="4">
    <source>
        <dbReference type="Pfam" id="PF01814"/>
    </source>
</evidence>
<gene>
    <name evidence="5" type="ORF">SAMN02746066_00072</name>
</gene>
<evidence type="ECO:0000256" key="1">
    <source>
        <dbReference type="ARBA" id="ARBA00010587"/>
    </source>
</evidence>
<evidence type="ECO:0000313" key="5">
    <source>
        <dbReference type="EMBL" id="SHL92961.1"/>
    </source>
</evidence>
<dbReference type="NCBIfam" id="TIGR02481">
    <property type="entry name" value="hemeryth_dom"/>
    <property type="match status" value="1"/>
</dbReference>
<sequence length="132" mass="15972">MFEMKEEYKIGIKEIDEQHERLFQIAEKAYTLLTNEFIVDKYDGIVEILKELTEYTKQHFTYEEEYMQKIGHKMMFSQKMDHHEFVAMLEEINLDEIDNNQEDAIMNLLTYLGDWLVKHIVEKDMLIGKEIE</sequence>
<name>A0A1M7EMD3_9FIRM</name>
<dbReference type="InterPro" id="IPR050669">
    <property type="entry name" value="Hemerythrin"/>
</dbReference>
<evidence type="ECO:0000313" key="6">
    <source>
        <dbReference type="Proteomes" id="UP000184038"/>
    </source>
</evidence>
<protein>
    <submittedName>
        <fullName evidence="5">Hemerythrin</fullName>
    </submittedName>
</protein>
<proteinExistence type="inferred from homology"/>
<reference evidence="5 6" key="1">
    <citation type="submission" date="2016-11" db="EMBL/GenBank/DDBJ databases">
        <authorList>
            <person name="Jaros S."/>
            <person name="Januszkiewicz K."/>
            <person name="Wedrychowicz H."/>
        </authorList>
    </citation>
    <scope>NUCLEOTIDE SEQUENCE [LARGE SCALE GENOMIC DNA]</scope>
    <source>
        <strain evidence="5 6">DSM 15930</strain>
    </source>
</reference>
<evidence type="ECO:0000256" key="2">
    <source>
        <dbReference type="ARBA" id="ARBA00022723"/>
    </source>
</evidence>
<organism evidence="5 6">
    <name type="scientific">Anaerosporobacter mobilis DSM 15930</name>
    <dbReference type="NCBI Taxonomy" id="1120996"/>
    <lineage>
        <taxon>Bacteria</taxon>
        <taxon>Bacillati</taxon>
        <taxon>Bacillota</taxon>
        <taxon>Clostridia</taxon>
        <taxon>Lachnospirales</taxon>
        <taxon>Lachnospiraceae</taxon>
        <taxon>Anaerosporobacter</taxon>
    </lineage>
</organism>
<evidence type="ECO:0000256" key="3">
    <source>
        <dbReference type="ARBA" id="ARBA00023004"/>
    </source>
</evidence>
<keyword evidence="3" id="KW-0408">Iron</keyword>
<dbReference type="OrthoDB" id="9797092at2"/>
<dbReference type="AlphaFoldDB" id="A0A1M7EMD3"/>
<dbReference type="InterPro" id="IPR035938">
    <property type="entry name" value="Hemerythrin-like_sf"/>
</dbReference>
<dbReference type="InterPro" id="IPR012312">
    <property type="entry name" value="Hemerythrin-like"/>
</dbReference>
<keyword evidence="6" id="KW-1185">Reference proteome</keyword>
<dbReference type="SUPFAM" id="SSF47188">
    <property type="entry name" value="Hemerythrin-like"/>
    <property type="match status" value="1"/>
</dbReference>
<dbReference type="PANTHER" id="PTHR37164">
    <property type="entry name" value="BACTERIOHEMERYTHRIN"/>
    <property type="match status" value="1"/>
</dbReference>
<comment type="similarity">
    <text evidence="1">Belongs to the hemerythrin family.</text>
</comment>
<accession>A0A1M7EMD3</accession>
<dbReference type="STRING" id="1120996.SAMN02746066_00072"/>
<dbReference type="Proteomes" id="UP000184038">
    <property type="component" value="Unassembled WGS sequence"/>
</dbReference>
<dbReference type="InterPro" id="IPR012827">
    <property type="entry name" value="Hemerythrin_metal-bd"/>
</dbReference>
<dbReference type="Pfam" id="PF01814">
    <property type="entry name" value="Hemerythrin"/>
    <property type="match status" value="1"/>
</dbReference>